<comment type="similarity">
    <text evidence="2">Belongs to the ADIPOR family.</text>
</comment>
<dbReference type="OrthoDB" id="529367at2759"/>
<evidence type="ECO:0000256" key="7">
    <source>
        <dbReference type="SAM" id="Phobius"/>
    </source>
</evidence>
<feature type="transmembrane region" description="Helical" evidence="7">
    <location>
        <begin position="396"/>
        <end position="418"/>
    </location>
</feature>
<feature type="binding site" evidence="6">
    <location>
        <position position="248"/>
    </location>
    <ligand>
        <name>Zn(2+)</name>
        <dbReference type="ChEBI" id="CHEBI:29105"/>
    </ligand>
</feature>
<dbReference type="Pfam" id="PF03006">
    <property type="entry name" value="HlyIII"/>
    <property type="match status" value="1"/>
</dbReference>
<keyword evidence="3 7" id="KW-0812">Transmembrane</keyword>
<dbReference type="InterPro" id="IPR004254">
    <property type="entry name" value="AdipoR/HlyIII-related"/>
</dbReference>
<dbReference type="GO" id="GO:0006882">
    <property type="term" value="P:intracellular zinc ion homeostasis"/>
    <property type="evidence" value="ECO:0007669"/>
    <property type="project" value="TreeGrafter"/>
</dbReference>
<feature type="transmembrane region" description="Helical" evidence="7">
    <location>
        <begin position="190"/>
        <end position="208"/>
    </location>
</feature>
<keyword evidence="5 7" id="KW-0472">Membrane</keyword>
<feature type="non-terminal residue" evidence="8">
    <location>
        <position position="1"/>
    </location>
</feature>
<proteinExistence type="inferred from homology"/>
<dbReference type="EMBL" id="MCFD01000005">
    <property type="protein sequence ID" value="ORX70452.1"/>
    <property type="molecule type" value="Genomic_DNA"/>
</dbReference>
<feature type="transmembrane region" description="Helical" evidence="7">
    <location>
        <begin position="291"/>
        <end position="313"/>
    </location>
</feature>
<accession>A0A1Y1WAH9</accession>
<feature type="transmembrane region" description="Helical" evidence="7">
    <location>
        <begin position="228"/>
        <end position="252"/>
    </location>
</feature>
<reference evidence="8 9" key="1">
    <citation type="submission" date="2016-07" db="EMBL/GenBank/DDBJ databases">
        <title>Pervasive Adenine N6-methylation of Active Genes in Fungi.</title>
        <authorList>
            <consortium name="DOE Joint Genome Institute"/>
            <person name="Mondo S.J."/>
            <person name="Dannebaum R.O."/>
            <person name="Kuo R.C."/>
            <person name="Labutti K."/>
            <person name="Haridas S."/>
            <person name="Kuo A."/>
            <person name="Salamov A."/>
            <person name="Ahrendt S.R."/>
            <person name="Lipzen A."/>
            <person name="Sullivan W."/>
            <person name="Andreopoulos W.B."/>
            <person name="Clum A."/>
            <person name="Lindquist E."/>
            <person name="Daum C."/>
            <person name="Ramamoorthy G.K."/>
            <person name="Gryganskyi A."/>
            <person name="Culley D."/>
            <person name="Magnuson J.K."/>
            <person name="James T.Y."/>
            <person name="O'Malley M.A."/>
            <person name="Stajich J.E."/>
            <person name="Spatafora J.W."/>
            <person name="Visel A."/>
            <person name="Grigoriev I.V."/>
        </authorList>
    </citation>
    <scope>NUCLEOTIDE SEQUENCE [LARGE SCALE GENOMIC DNA]</scope>
    <source>
        <strain evidence="8 9">ATCC 12442</strain>
    </source>
</reference>
<gene>
    <name evidence="8" type="ORF">DL89DRAFT_266671</name>
</gene>
<sequence length="423" mass="46761">ILADWASTHADHSTWHGEALRRARSWMVPAGLGGLSGRLAISSIGNYIPRISLGGISTMAPWRWGGSAADDEIEEVAAATGLRHVADEKHQMADSAATARDILDRRRSPIWKTTRRGRKEKTRIAELVVQSEGAEGKTAGRQLMTAFQIPAYMVEDFIMSSYRPLSFSTKECLRSWGYLHSELGNIHTHLVGAIIFVCLALVTGPLILPTVARRRPAGAPGVGYIDYIVVYVYLFAVMFCLSASVAFHTFACHSKSRHFHSLRCDFIGILILIAGSFVPLLYYGFFHSRPILIGYMVMILGLAVAGVITSIVGKVEDPRRQAWRPVIFMGIAISGLIPIIHGTILNGYYVSVRGMALWYVVGMGALYVAGTLMYSFKIPERYRPGKHDVFLSSHQIFHTFVVLAALIHYVGVIQALMWTHNVS</sequence>
<evidence type="ECO:0000313" key="9">
    <source>
        <dbReference type="Proteomes" id="UP000193922"/>
    </source>
</evidence>
<dbReference type="STRING" id="61395.A0A1Y1WAH9"/>
<organism evidence="8 9">
    <name type="scientific">Linderina pennispora</name>
    <dbReference type="NCBI Taxonomy" id="61395"/>
    <lineage>
        <taxon>Eukaryota</taxon>
        <taxon>Fungi</taxon>
        <taxon>Fungi incertae sedis</taxon>
        <taxon>Zoopagomycota</taxon>
        <taxon>Kickxellomycotina</taxon>
        <taxon>Kickxellomycetes</taxon>
        <taxon>Kickxellales</taxon>
        <taxon>Kickxellaceae</taxon>
        <taxon>Linderina</taxon>
    </lineage>
</organism>
<feature type="transmembrane region" description="Helical" evidence="7">
    <location>
        <begin position="325"/>
        <end position="350"/>
    </location>
</feature>
<keyword evidence="6" id="KW-0479">Metal-binding</keyword>
<feature type="transmembrane region" description="Helical" evidence="7">
    <location>
        <begin position="356"/>
        <end position="376"/>
    </location>
</feature>
<dbReference type="Proteomes" id="UP000193922">
    <property type="component" value="Unassembled WGS sequence"/>
</dbReference>
<comment type="caution">
    <text evidence="8">The sequence shown here is derived from an EMBL/GenBank/DDBJ whole genome shotgun (WGS) entry which is preliminary data.</text>
</comment>
<dbReference type="GO" id="GO:0038023">
    <property type="term" value="F:signaling receptor activity"/>
    <property type="evidence" value="ECO:0007669"/>
    <property type="project" value="TreeGrafter"/>
</dbReference>
<evidence type="ECO:0000256" key="3">
    <source>
        <dbReference type="ARBA" id="ARBA00022692"/>
    </source>
</evidence>
<dbReference type="AlphaFoldDB" id="A0A1Y1WAH9"/>
<evidence type="ECO:0000313" key="8">
    <source>
        <dbReference type="EMBL" id="ORX70452.1"/>
    </source>
</evidence>
<comment type="subcellular location">
    <subcellularLocation>
        <location evidence="1">Membrane</location>
        <topology evidence="1">Multi-pass membrane protein</topology>
    </subcellularLocation>
</comment>
<evidence type="ECO:0000256" key="4">
    <source>
        <dbReference type="ARBA" id="ARBA00022989"/>
    </source>
</evidence>
<evidence type="ECO:0000256" key="2">
    <source>
        <dbReference type="ARBA" id="ARBA00007018"/>
    </source>
</evidence>
<evidence type="ECO:0000256" key="1">
    <source>
        <dbReference type="ARBA" id="ARBA00004141"/>
    </source>
</evidence>
<name>A0A1Y1WAH9_9FUNG</name>
<evidence type="ECO:0000256" key="5">
    <source>
        <dbReference type="ARBA" id="ARBA00023136"/>
    </source>
</evidence>
<feature type="binding site" evidence="6">
    <location>
        <position position="394"/>
    </location>
    <ligand>
        <name>Zn(2+)</name>
        <dbReference type="ChEBI" id="CHEBI:29105"/>
    </ligand>
</feature>
<dbReference type="PANTHER" id="PTHR20855:SF52">
    <property type="entry name" value="ADIPONECTIN RECEPTOR PROTEIN"/>
    <property type="match status" value="1"/>
</dbReference>
<keyword evidence="6" id="KW-0862">Zinc</keyword>
<feature type="transmembrane region" description="Helical" evidence="7">
    <location>
        <begin position="264"/>
        <end position="285"/>
    </location>
</feature>
<keyword evidence="4 7" id="KW-1133">Transmembrane helix</keyword>
<evidence type="ECO:0000256" key="6">
    <source>
        <dbReference type="PIRSR" id="PIRSR604254-1"/>
    </source>
</evidence>
<feature type="binding site" evidence="6">
    <location>
        <position position="398"/>
    </location>
    <ligand>
        <name>Zn(2+)</name>
        <dbReference type="ChEBI" id="CHEBI:29105"/>
    </ligand>
</feature>
<dbReference type="RefSeq" id="XP_040744031.1">
    <property type="nucleotide sequence ID" value="XM_040887170.1"/>
</dbReference>
<dbReference type="GO" id="GO:0016020">
    <property type="term" value="C:membrane"/>
    <property type="evidence" value="ECO:0007669"/>
    <property type="project" value="UniProtKB-SubCell"/>
</dbReference>
<dbReference type="GeneID" id="63803818"/>
<protein>
    <submittedName>
        <fullName evidence="8">HlyIII-domain-containing protein</fullName>
    </submittedName>
</protein>
<keyword evidence="9" id="KW-1185">Reference proteome</keyword>
<dbReference type="GO" id="GO:0046872">
    <property type="term" value="F:metal ion binding"/>
    <property type="evidence" value="ECO:0007669"/>
    <property type="project" value="UniProtKB-KW"/>
</dbReference>
<dbReference type="PANTHER" id="PTHR20855">
    <property type="entry name" value="ADIPOR/PROGESTIN RECEPTOR-RELATED"/>
    <property type="match status" value="1"/>
</dbReference>